<keyword evidence="9 13" id="KW-0472">Membrane</keyword>
<keyword evidence="8 12" id="KW-0406">Ion transport</keyword>
<dbReference type="PANTHER" id="PTHR11690:SF243">
    <property type="entry name" value="PICKPOCKET 12-RELATED"/>
    <property type="match status" value="1"/>
</dbReference>
<dbReference type="AlphaFoldDB" id="A0ABD1E9J0"/>
<evidence type="ECO:0000256" key="1">
    <source>
        <dbReference type="ARBA" id="ARBA00004141"/>
    </source>
</evidence>
<evidence type="ECO:0000256" key="13">
    <source>
        <dbReference type="SAM" id="Phobius"/>
    </source>
</evidence>
<gene>
    <name evidence="14" type="ORF">ABEB36_011898</name>
</gene>
<protein>
    <submittedName>
        <fullName evidence="14">Uncharacterized protein</fullName>
    </submittedName>
</protein>
<sequence length="664" mass="75791">MTNFHNNYDNYCPVSHKEYRRGIFYFTKKRVQQKNLRKTVTHQLSRYCENTTLHGLRYVGDSHLTFGERIFWFISFSFAIAFAGYYISNIYEKWKSSPVIISFSPFDAELASIPFPGITICNMNQAKKTEADKIIENGSIFEKKLLNDVCNGNATFNDTDQEISWKSLRDFLVRVGNSCTDLLKNCKWGTREMNCDDIFNNDLTDEGLCCSFNRLPPDKIFRNLKDISILNQTYPSNVYDWHAEKGFKEVVADNSIPRRPLGAGAHLGLSIVLDAQVENYYCSSTRSVGFKVILSNPIETPKMADFGFLISPGFETRVTIVPSVREATASLRDVPIEKRQCYFSNERPLLYYRTYSQKNCINECQSNATLTQCKCVPYYLPTKNETVYCSKIDDDCIIGVKMDVDGDCQCLPPCFHVSYENVLSSTPILPSSEKIVNFLIFLANVGGILGLWLGLSSLSLIEILYFTFLKSVCTYARKKRQSYTQRNCILECQSNHTLKLCNCVPYYLPRDVDIENCGKSDKDCMELAKADMETLQGNGSSCHCLPSCFSIQYSQARSFAQLSKQAVNQDPTITISPDYATTNMAIVHFFFHNSKFTKEIKSQLYGFTEILSNIGGLLSLCLGFSFLSFVEILYFLSLRIMCEIRKPKKPQPIKNEPHLIQYLR</sequence>
<keyword evidence="5 12" id="KW-0812">Transmembrane</keyword>
<evidence type="ECO:0000256" key="6">
    <source>
        <dbReference type="ARBA" id="ARBA00022989"/>
    </source>
</evidence>
<dbReference type="Gene3D" id="1.10.287.820">
    <property type="entry name" value="Acid-sensing ion channel domain"/>
    <property type="match status" value="1"/>
</dbReference>
<name>A0ABD1E9J0_HYPHA</name>
<evidence type="ECO:0000256" key="10">
    <source>
        <dbReference type="ARBA" id="ARBA00023201"/>
    </source>
</evidence>
<keyword evidence="15" id="KW-1185">Reference proteome</keyword>
<comment type="similarity">
    <text evidence="2 12">Belongs to the amiloride-sensitive sodium channel (TC 1.A.6) family.</text>
</comment>
<evidence type="ECO:0000256" key="4">
    <source>
        <dbReference type="ARBA" id="ARBA00022461"/>
    </source>
</evidence>
<evidence type="ECO:0000313" key="15">
    <source>
        <dbReference type="Proteomes" id="UP001566132"/>
    </source>
</evidence>
<evidence type="ECO:0000256" key="9">
    <source>
        <dbReference type="ARBA" id="ARBA00023136"/>
    </source>
</evidence>
<organism evidence="14 15">
    <name type="scientific">Hypothenemus hampei</name>
    <name type="common">Coffee berry borer</name>
    <dbReference type="NCBI Taxonomy" id="57062"/>
    <lineage>
        <taxon>Eukaryota</taxon>
        <taxon>Metazoa</taxon>
        <taxon>Ecdysozoa</taxon>
        <taxon>Arthropoda</taxon>
        <taxon>Hexapoda</taxon>
        <taxon>Insecta</taxon>
        <taxon>Pterygota</taxon>
        <taxon>Neoptera</taxon>
        <taxon>Endopterygota</taxon>
        <taxon>Coleoptera</taxon>
        <taxon>Polyphaga</taxon>
        <taxon>Cucujiformia</taxon>
        <taxon>Curculionidae</taxon>
        <taxon>Scolytinae</taxon>
        <taxon>Hypothenemus</taxon>
    </lineage>
</organism>
<feature type="transmembrane region" description="Helical" evidence="13">
    <location>
        <begin position="70"/>
        <end position="87"/>
    </location>
</feature>
<accession>A0ABD1E9J0</accession>
<evidence type="ECO:0000256" key="12">
    <source>
        <dbReference type="RuleBase" id="RU000679"/>
    </source>
</evidence>
<keyword evidence="7" id="KW-0915">Sodium</keyword>
<feature type="transmembrane region" description="Helical" evidence="13">
    <location>
        <begin position="435"/>
        <end position="453"/>
    </location>
</feature>
<dbReference type="EMBL" id="JBDJPC010000009">
    <property type="protein sequence ID" value="KAL1491279.1"/>
    <property type="molecule type" value="Genomic_DNA"/>
</dbReference>
<proteinExistence type="inferred from homology"/>
<dbReference type="GO" id="GO:0005272">
    <property type="term" value="F:sodium channel activity"/>
    <property type="evidence" value="ECO:0007669"/>
    <property type="project" value="UniProtKB-KW"/>
</dbReference>
<keyword evidence="10 12" id="KW-0739">Sodium transport</keyword>
<evidence type="ECO:0000256" key="3">
    <source>
        <dbReference type="ARBA" id="ARBA00022448"/>
    </source>
</evidence>
<evidence type="ECO:0000313" key="14">
    <source>
        <dbReference type="EMBL" id="KAL1491279.1"/>
    </source>
</evidence>
<evidence type="ECO:0000256" key="11">
    <source>
        <dbReference type="ARBA" id="ARBA00023303"/>
    </source>
</evidence>
<keyword evidence="6 13" id="KW-1133">Transmembrane helix</keyword>
<dbReference type="PANTHER" id="PTHR11690">
    <property type="entry name" value="AMILORIDE-SENSITIVE SODIUM CHANNEL-RELATED"/>
    <property type="match status" value="1"/>
</dbReference>
<evidence type="ECO:0000256" key="8">
    <source>
        <dbReference type="ARBA" id="ARBA00023065"/>
    </source>
</evidence>
<feature type="transmembrane region" description="Helical" evidence="13">
    <location>
        <begin position="610"/>
        <end position="636"/>
    </location>
</feature>
<dbReference type="InterPro" id="IPR001873">
    <property type="entry name" value="ENaC"/>
</dbReference>
<keyword evidence="11 12" id="KW-0407">Ion channel</keyword>
<keyword evidence="3 12" id="KW-0813">Transport</keyword>
<reference evidence="14 15" key="1">
    <citation type="submission" date="2024-05" db="EMBL/GenBank/DDBJ databases">
        <title>Genetic variation in Jamaican populations of the coffee berry borer (Hypothenemus hampei).</title>
        <authorList>
            <person name="Errbii M."/>
            <person name="Myrie A."/>
        </authorList>
    </citation>
    <scope>NUCLEOTIDE SEQUENCE [LARGE SCALE GENOMIC DNA]</scope>
    <source>
        <strain evidence="14">JA-Hopewell-2020-01-JO</strain>
        <tissue evidence="14">Whole body</tissue>
    </source>
</reference>
<keyword evidence="4 12" id="KW-0894">Sodium channel</keyword>
<evidence type="ECO:0000256" key="7">
    <source>
        <dbReference type="ARBA" id="ARBA00023053"/>
    </source>
</evidence>
<comment type="subcellular location">
    <subcellularLocation>
        <location evidence="1">Membrane</location>
        <topology evidence="1">Multi-pass membrane protein</topology>
    </subcellularLocation>
</comment>
<comment type="caution">
    <text evidence="14">The sequence shown here is derived from an EMBL/GenBank/DDBJ whole genome shotgun (WGS) entry which is preliminary data.</text>
</comment>
<dbReference type="Pfam" id="PF00858">
    <property type="entry name" value="ASC"/>
    <property type="match status" value="3"/>
</dbReference>
<dbReference type="GO" id="GO:0016020">
    <property type="term" value="C:membrane"/>
    <property type="evidence" value="ECO:0007669"/>
    <property type="project" value="UniProtKB-SubCell"/>
</dbReference>
<dbReference type="Proteomes" id="UP001566132">
    <property type="component" value="Unassembled WGS sequence"/>
</dbReference>
<evidence type="ECO:0000256" key="5">
    <source>
        <dbReference type="ARBA" id="ARBA00022692"/>
    </source>
</evidence>
<evidence type="ECO:0000256" key="2">
    <source>
        <dbReference type="ARBA" id="ARBA00007193"/>
    </source>
</evidence>
<dbReference type="PRINTS" id="PR01078">
    <property type="entry name" value="AMINACHANNEL"/>
</dbReference>
<dbReference type="Gene3D" id="1.10.287.770">
    <property type="entry name" value="YojJ-like"/>
    <property type="match status" value="2"/>
</dbReference>
<dbReference type="Gene3D" id="2.60.470.10">
    <property type="entry name" value="Acid-sensing ion channels like domains"/>
    <property type="match status" value="1"/>
</dbReference>